<dbReference type="Proteomes" id="UP000663879">
    <property type="component" value="Unassembled WGS sequence"/>
</dbReference>
<feature type="domain" description="MARVEL" evidence="8">
    <location>
        <begin position="8"/>
        <end position="146"/>
    </location>
</feature>
<sequence>MFELNKEYLSPTSGFLRLALIIALLAAWISAAAVGDTGSSKYDATRTAFLVFSIMGFILSIIIFVLNLLNLVNMPQLAMIPWTIVFAVSDGILLISMFAVSIATAVAANKSEKFLKKGGFVAATIFGFISFLIYCVIMVFTILQIKKSGGIRISAPKSAQPASGQQQGSRQNTSSA</sequence>
<accession>A0A813Y6V4</accession>
<feature type="transmembrane region" description="Helical" evidence="7">
    <location>
        <begin position="84"/>
        <end position="108"/>
    </location>
</feature>
<comment type="caution">
    <text evidence="9">The sequence shown here is derived from an EMBL/GenBank/DDBJ whole genome shotgun (WGS) entry which is preliminary data.</text>
</comment>
<feature type="region of interest" description="Disordered" evidence="6">
    <location>
        <begin position="156"/>
        <end position="176"/>
    </location>
</feature>
<evidence type="ECO:0000256" key="5">
    <source>
        <dbReference type="PROSITE-ProRule" id="PRU00581"/>
    </source>
</evidence>
<evidence type="ECO:0000256" key="1">
    <source>
        <dbReference type="ARBA" id="ARBA00004141"/>
    </source>
</evidence>
<comment type="subcellular location">
    <subcellularLocation>
        <location evidence="1">Membrane</location>
        <topology evidence="1">Multi-pass membrane protein</topology>
    </subcellularLocation>
</comment>
<keyword evidence="2 5" id="KW-0812">Transmembrane</keyword>
<keyword evidence="10" id="KW-1185">Reference proteome</keyword>
<evidence type="ECO:0000256" key="2">
    <source>
        <dbReference type="ARBA" id="ARBA00022692"/>
    </source>
</evidence>
<dbReference type="EMBL" id="CAJNOC010001603">
    <property type="protein sequence ID" value="CAF0877709.1"/>
    <property type="molecule type" value="Genomic_DNA"/>
</dbReference>
<keyword evidence="4 5" id="KW-0472">Membrane</keyword>
<dbReference type="Pfam" id="PF01284">
    <property type="entry name" value="MARVEL"/>
    <property type="match status" value="1"/>
</dbReference>
<dbReference type="GO" id="GO:0016020">
    <property type="term" value="C:membrane"/>
    <property type="evidence" value="ECO:0007669"/>
    <property type="project" value="UniProtKB-SubCell"/>
</dbReference>
<dbReference type="PROSITE" id="PS51225">
    <property type="entry name" value="MARVEL"/>
    <property type="match status" value="1"/>
</dbReference>
<evidence type="ECO:0000313" key="10">
    <source>
        <dbReference type="Proteomes" id="UP000663879"/>
    </source>
</evidence>
<proteinExistence type="predicted"/>
<feature type="transmembrane region" description="Helical" evidence="7">
    <location>
        <begin position="49"/>
        <end position="72"/>
    </location>
</feature>
<evidence type="ECO:0000313" key="9">
    <source>
        <dbReference type="EMBL" id="CAF0877709.1"/>
    </source>
</evidence>
<keyword evidence="3 7" id="KW-1133">Transmembrane helix</keyword>
<reference evidence="9" key="1">
    <citation type="submission" date="2021-02" db="EMBL/GenBank/DDBJ databases">
        <authorList>
            <person name="Nowell W R."/>
        </authorList>
    </citation>
    <scope>NUCLEOTIDE SEQUENCE</scope>
    <source>
        <strain evidence="9">Ploen Becks lab</strain>
    </source>
</reference>
<dbReference type="AlphaFoldDB" id="A0A813Y6V4"/>
<organism evidence="9 10">
    <name type="scientific">Brachionus calyciflorus</name>
    <dbReference type="NCBI Taxonomy" id="104777"/>
    <lineage>
        <taxon>Eukaryota</taxon>
        <taxon>Metazoa</taxon>
        <taxon>Spiralia</taxon>
        <taxon>Gnathifera</taxon>
        <taxon>Rotifera</taxon>
        <taxon>Eurotatoria</taxon>
        <taxon>Monogononta</taxon>
        <taxon>Pseudotrocha</taxon>
        <taxon>Ploima</taxon>
        <taxon>Brachionidae</taxon>
        <taxon>Brachionus</taxon>
    </lineage>
</organism>
<gene>
    <name evidence="9" type="ORF">OXX778_LOCUS10255</name>
</gene>
<feature type="compositionally biased region" description="Low complexity" evidence="6">
    <location>
        <begin position="156"/>
        <end position="169"/>
    </location>
</feature>
<dbReference type="InterPro" id="IPR008253">
    <property type="entry name" value="Marvel"/>
</dbReference>
<name>A0A813Y6V4_9BILA</name>
<evidence type="ECO:0000256" key="7">
    <source>
        <dbReference type="SAM" id="Phobius"/>
    </source>
</evidence>
<evidence type="ECO:0000256" key="3">
    <source>
        <dbReference type="ARBA" id="ARBA00022989"/>
    </source>
</evidence>
<evidence type="ECO:0000256" key="6">
    <source>
        <dbReference type="SAM" id="MobiDB-lite"/>
    </source>
</evidence>
<protein>
    <recommendedName>
        <fullName evidence="8">MARVEL domain-containing protein</fullName>
    </recommendedName>
</protein>
<feature type="transmembrane region" description="Helical" evidence="7">
    <location>
        <begin position="120"/>
        <end position="143"/>
    </location>
</feature>
<evidence type="ECO:0000256" key="4">
    <source>
        <dbReference type="ARBA" id="ARBA00023136"/>
    </source>
</evidence>
<evidence type="ECO:0000259" key="8">
    <source>
        <dbReference type="PROSITE" id="PS51225"/>
    </source>
</evidence>